<dbReference type="InterPro" id="IPR016181">
    <property type="entry name" value="Acyl_CoA_acyltransferase"/>
</dbReference>
<dbReference type="PANTHER" id="PTHR42791">
    <property type="entry name" value="GNAT FAMILY ACETYLTRANSFERASE"/>
    <property type="match status" value="1"/>
</dbReference>
<dbReference type="PANTHER" id="PTHR42791:SF1">
    <property type="entry name" value="N-ACETYLTRANSFERASE DOMAIN-CONTAINING PROTEIN"/>
    <property type="match status" value="1"/>
</dbReference>
<reference evidence="3" key="2">
    <citation type="submission" date="2015-01" db="EMBL/GenBank/DDBJ databases">
        <title>Evolutionary Origins and Diversification of the Mycorrhizal Mutualists.</title>
        <authorList>
            <consortium name="DOE Joint Genome Institute"/>
            <consortium name="Mycorrhizal Genomics Consortium"/>
            <person name="Kohler A."/>
            <person name="Kuo A."/>
            <person name="Nagy L.G."/>
            <person name="Floudas D."/>
            <person name="Copeland A."/>
            <person name="Barry K.W."/>
            <person name="Cichocki N."/>
            <person name="Veneault-Fourrey C."/>
            <person name="LaButti K."/>
            <person name="Lindquist E.A."/>
            <person name="Lipzen A."/>
            <person name="Lundell T."/>
            <person name="Morin E."/>
            <person name="Murat C."/>
            <person name="Riley R."/>
            <person name="Ohm R."/>
            <person name="Sun H."/>
            <person name="Tunlid A."/>
            <person name="Henrissat B."/>
            <person name="Grigoriev I.V."/>
            <person name="Hibbett D.S."/>
            <person name="Martin F."/>
        </authorList>
    </citation>
    <scope>NUCLEOTIDE SEQUENCE [LARGE SCALE GENOMIC DNA]</scope>
    <source>
        <strain evidence="3">Zn</strain>
    </source>
</reference>
<dbReference type="Gene3D" id="3.40.630.30">
    <property type="match status" value="1"/>
</dbReference>
<dbReference type="AlphaFoldDB" id="A0A0C3H8E4"/>
<dbReference type="OrthoDB" id="2832510at2759"/>
<evidence type="ECO:0000313" key="2">
    <source>
        <dbReference type="EMBL" id="KIM98621.1"/>
    </source>
</evidence>
<dbReference type="CDD" id="cd04301">
    <property type="entry name" value="NAT_SF"/>
    <property type="match status" value="1"/>
</dbReference>
<dbReference type="SUPFAM" id="SSF55729">
    <property type="entry name" value="Acyl-CoA N-acyltransferases (Nat)"/>
    <property type="match status" value="1"/>
</dbReference>
<dbReference type="InParanoid" id="A0A0C3H8E4"/>
<dbReference type="Proteomes" id="UP000054321">
    <property type="component" value="Unassembled WGS sequence"/>
</dbReference>
<gene>
    <name evidence="2" type="ORF">OIDMADRAFT_20126</name>
</gene>
<evidence type="ECO:0000313" key="3">
    <source>
        <dbReference type="Proteomes" id="UP000054321"/>
    </source>
</evidence>
<sequence length="226" mass="25235">MSVTVLPIAPTSKEVEEMMEVFKNAFGPDPLIEFCFNRPNVPRKPKEKNVAEHLERIASPQFIYHKAVDPESPSGPILGVAAWYLVDNPRNSTQNIPWGDPSPEVHLECYEASLGALRRWRLNYFHERNQPFIYMAILTVMPEVQRRGVGSALLRVGLKEADRRGLPAFIEASPSGLGLYKKFGWEEKLKTTVNLKDYGGEDVECVTVGLVRPAGAKETTGTSPNV</sequence>
<accession>A0A0C3H8E4</accession>
<dbReference type="InterPro" id="IPR052523">
    <property type="entry name" value="Trichothecene_AcTrans"/>
</dbReference>
<proteinExistence type="predicted"/>
<reference evidence="2 3" key="1">
    <citation type="submission" date="2014-04" db="EMBL/GenBank/DDBJ databases">
        <authorList>
            <consortium name="DOE Joint Genome Institute"/>
            <person name="Kuo A."/>
            <person name="Martino E."/>
            <person name="Perotto S."/>
            <person name="Kohler A."/>
            <person name="Nagy L.G."/>
            <person name="Floudas D."/>
            <person name="Copeland A."/>
            <person name="Barry K.W."/>
            <person name="Cichocki N."/>
            <person name="Veneault-Fourrey C."/>
            <person name="LaButti K."/>
            <person name="Lindquist E.A."/>
            <person name="Lipzen A."/>
            <person name="Lundell T."/>
            <person name="Morin E."/>
            <person name="Murat C."/>
            <person name="Sun H."/>
            <person name="Tunlid A."/>
            <person name="Henrissat B."/>
            <person name="Grigoriev I.V."/>
            <person name="Hibbett D.S."/>
            <person name="Martin F."/>
            <person name="Nordberg H.P."/>
            <person name="Cantor M.N."/>
            <person name="Hua S.X."/>
        </authorList>
    </citation>
    <scope>NUCLEOTIDE SEQUENCE [LARGE SCALE GENOMIC DNA]</scope>
    <source>
        <strain evidence="2 3">Zn</strain>
    </source>
</reference>
<dbReference type="STRING" id="913774.A0A0C3H8E4"/>
<evidence type="ECO:0000259" key="1">
    <source>
        <dbReference type="Pfam" id="PF00583"/>
    </source>
</evidence>
<dbReference type="GO" id="GO:0016747">
    <property type="term" value="F:acyltransferase activity, transferring groups other than amino-acyl groups"/>
    <property type="evidence" value="ECO:0007669"/>
    <property type="project" value="InterPro"/>
</dbReference>
<organism evidence="2 3">
    <name type="scientific">Oidiodendron maius (strain Zn)</name>
    <dbReference type="NCBI Taxonomy" id="913774"/>
    <lineage>
        <taxon>Eukaryota</taxon>
        <taxon>Fungi</taxon>
        <taxon>Dikarya</taxon>
        <taxon>Ascomycota</taxon>
        <taxon>Pezizomycotina</taxon>
        <taxon>Leotiomycetes</taxon>
        <taxon>Leotiomycetes incertae sedis</taxon>
        <taxon>Myxotrichaceae</taxon>
        <taxon>Oidiodendron</taxon>
    </lineage>
</organism>
<keyword evidence="3" id="KW-1185">Reference proteome</keyword>
<name>A0A0C3H8E4_OIDMZ</name>
<protein>
    <recommendedName>
        <fullName evidence="1">N-acetyltransferase domain-containing protein</fullName>
    </recommendedName>
</protein>
<dbReference type="InterPro" id="IPR000182">
    <property type="entry name" value="GNAT_dom"/>
</dbReference>
<dbReference type="HOGENOM" id="CLU_060131_6_5_1"/>
<feature type="domain" description="N-acetyltransferase" evidence="1">
    <location>
        <begin position="128"/>
        <end position="185"/>
    </location>
</feature>
<dbReference type="EMBL" id="KN832880">
    <property type="protein sequence ID" value="KIM98621.1"/>
    <property type="molecule type" value="Genomic_DNA"/>
</dbReference>
<dbReference type="Pfam" id="PF00583">
    <property type="entry name" value="Acetyltransf_1"/>
    <property type="match status" value="1"/>
</dbReference>